<evidence type="ECO:0000313" key="2">
    <source>
        <dbReference type="EMBL" id="WPH00168.1"/>
    </source>
</evidence>
<accession>A0AAQ3M2N4</accession>
<sequence>MPHQLSIELNKTFKSSRLALPPSPFSPQFPIAAPVRANKSINSLLKPPKKLENLNHGDVPAAPRNPVPWLWQCHICSRVYQLTVTRRCLDDGHFFCAGTTTVKKRRRSGTGGGVRVVKHKACASEFDYAGWKAWGQWRRDVAGRKADLFIYIDDEYRCGDQSDSIESRIEKWDKSLAGEACSSDLSSERIDTNAENAVSQTKDCWNHCDYPSECRWSKQGGIVHAPAPSTPVSSAVTEPMDSETESPDSLANEKTFEEILLDLVTATPQPPPLEFENLYPAIEPIAPDTPILPSDEPQPTEQELDASVKRRNRLSAGHLPSPLASHPTKDEPSSGLLEEIGCETAWCGDDNDESDGLEDIYIKIETVEEAKTRDSRSGRKSSIGRKGDWVMGLLGGKSSRRAVEK</sequence>
<feature type="region of interest" description="Disordered" evidence="1">
    <location>
        <begin position="369"/>
        <end position="405"/>
    </location>
</feature>
<evidence type="ECO:0000313" key="3">
    <source>
        <dbReference type="Proteomes" id="UP001303373"/>
    </source>
</evidence>
<proteinExistence type="predicted"/>
<feature type="region of interest" description="Disordered" evidence="1">
    <location>
        <begin position="284"/>
        <end position="305"/>
    </location>
</feature>
<organism evidence="2 3">
    <name type="scientific">Acrodontium crateriforme</name>
    <dbReference type="NCBI Taxonomy" id="150365"/>
    <lineage>
        <taxon>Eukaryota</taxon>
        <taxon>Fungi</taxon>
        <taxon>Dikarya</taxon>
        <taxon>Ascomycota</taxon>
        <taxon>Pezizomycotina</taxon>
        <taxon>Dothideomycetes</taxon>
        <taxon>Dothideomycetidae</taxon>
        <taxon>Mycosphaerellales</taxon>
        <taxon>Teratosphaeriaceae</taxon>
        <taxon>Acrodontium</taxon>
    </lineage>
</organism>
<dbReference type="EMBL" id="CP138583">
    <property type="protein sequence ID" value="WPH00168.1"/>
    <property type="molecule type" value="Genomic_DNA"/>
</dbReference>
<protein>
    <submittedName>
        <fullName evidence="2">Uncharacterized protein</fullName>
    </submittedName>
</protein>
<gene>
    <name evidence="2" type="ORF">R9X50_00299100</name>
</gene>
<dbReference type="Proteomes" id="UP001303373">
    <property type="component" value="Chromosome 4"/>
</dbReference>
<dbReference type="AlphaFoldDB" id="A0AAQ3M2N4"/>
<feature type="region of interest" description="Disordered" evidence="1">
    <location>
        <begin position="225"/>
        <end position="251"/>
    </location>
</feature>
<reference evidence="2 3" key="1">
    <citation type="submission" date="2023-11" db="EMBL/GenBank/DDBJ databases">
        <title>An acidophilic fungus is an integral part of prey digestion in a carnivorous sundew plant.</title>
        <authorList>
            <person name="Tsai I.J."/>
        </authorList>
    </citation>
    <scope>NUCLEOTIDE SEQUENCE [LARGE SCALE GENOMIC DNA]</scope>
    <source>
        <strain evidence="2">169a</strain>
    </source>
</reference>
<feature type="region of interest" description="Disordered" evidence="1">
    <location>
        <begin position="316"/>
        <end position="335"/>
    </location>
</feature>
<name>A0AAQ3M2N4_9PEZI</name>
<keyword evidence="3" id="KW-1185">Reference proteome</keyword>
<evidence type="ECO:0000256" key="1">
    <source>
        <dbReference type="SAM" id="MobiDB-lite"/>
    </source>
</evidence>